<evidence type="ECO:0000313" key="1">
    <source>
        <dbReference type="EMBL" id="KPH53287.1"/>
    </source>
</evidence>
<evidence type="ECO:0008006" key="3">
    <source>
        <dbReference type="Google" id="ProtNLM"/>
    </source>
</evidence>
<reference evidence="1 2" key="1">
    <citation type="submission" date="2014-06" db="EMBL/GenBank/DDBJ databases">
        <title>Helicobacter pullorum isolates in fresh chicken meat - phenotypic and genotypic features.</title>
        <authorList>
            <person name="Borges V."/>
            <person name="Santos A."/>
            <person name="Correia C.B."/>
            <person name="Saraiva M."/>
            <person name="Menard A."/>
            <person name="Vieira L."/>
            <person name="Sampaio D.A."/>
            <person name="Gomes J.P."/>
            <person name="Oleastro M."/>
        </authorList>
    </citation>
    <scope>NUCLEOTIDE SEQUENCE [LARGE SCALE GENOMIC DNA]</scope>
    <source>
        <strain evidence="1 2">229334/12</strain>
    </source>
</reference>
<dbReference type="RefSeq" id="WP_054198780.1">
    <property type="nucleotide sequence ID" value="NZ_JNOC01000134.1"/>
</dbReference>
<dbReference type="AlphaFoldDB" id="A0A0N1E9C0"/>
<dbReference type="PATRIC" id="fig|35818.11.peg.196"/>
<dbReference type="Proteomes" id="UP000037997">
    <property type="component" value="Unassembled WGS sequence"/>
</dbReference>
<sequence>MELAYKARIATFKDIQSIVNILKPILNQKGIGGELKRHIKGIDYGVSLVRVLEFGGKIVGFLALARSEKKKLGFITYGYIEPNHRNKANVKLAFGVIRGFCRGLRIKTHLPKQEIQENLRGHIRATLGSNTYNFYFKR</sequence>
<evidence type="ECO:0000313" key="2">
    <source>
        <dbReference type="Proteomes" id="UP000037997"/>
    </source>
</evidence>
<dbReference type="EMBL" id="JNOC01000134">
    <property type="protein sequence ID" value="KPH53287.1"/>
    <property type="molecule type" value="Genomic_DNA"/>
</dbReference>
<gene>
    <name evidence="1" type="ORF">HPU229334_01000</name>
</gene>
<dbReference type="Gene3D" id="3.40.630.30">
    <property type="match status" value="1"/>
</dbReference>
<accession>A0A0N1E9C0</accession>
<name>A0A0N1E9C0_9HELI</name>
<dbReference type="InterPro" id="IPR016181">
    <property type="entry name" value="Acyl_CoA_acyltransferase"/>
</dbReference>
<proteinExistence type="predicted"/>
<dbReference type="SUPFAM" id="SSF55729">
    <property type="entry name" value="Acyl-CoA N-acyltransferases (Nat)"/>
    <property type="match status" value="1"/>
</dbReference>
<comment type="caution">
    <text evidence="1">The sequence shown here is derived from an EMBL/GenBank/DDBJ whole genome shotgun (WGS) entry which is preliminary data.</text>
</comment>
<protein>
    <recommendedName>
        <fullName evidence="3">N-acetyltransferase domain-containing protein</fullName>
    </recommendedName>
</protein>
<organism evidence="1 2">
    <name type="scientific">Helicobacter pullorum</name>
    <dbReference type="NCBI Taxonomy" id="35818"/>
    <lineage>
        <taxon>Bacteria</taxon>
        <taxon>Pseudomonadati</taxon>
        <taxon>Campylobacterota</taxon>
        <taxon>Epsilonproteobacteria</taxon>
        <taxon>Campylobacterales</taxon>
        <taxon>Helicobacteraceae</taxon>
        <taxon>Helicobacter</taxon>
    </lineage>
</organism>